<accession>A0AAD9GIH4</accession>
<organism evidence="2 3">
    <name type="scientific">Babesia divergens</name>
    <dbReference type="NCBI Taxonomy" id="32595"/>
    <lineage>
        <taxon>Eukaryota</taxon>
        <taxon>Sar</taxon>
        <taxon>Alveolata</taxon>
        <taxon>Apicomplexa</taxon>
        <taxon>Aconoidasida</taxon>
        <taxon>Piroplasmida</taxon>
        <taxon>Babesiidae</taxon>
        <taxon>Babesia</taxon>
    </lineage>
</organism>
<sequence>MSFRMSLHTSLLVCPKNLKECIDWVLRATGKDIQNGADNIDKLKKALNAVVPSFDDNSIDLTQLVHGLCLFMGYPSCLCSLKANVNESLKDISKKLIQDFEAVKSCVSITTLTLNCSCDSEKILCKCCVISCIKELRDTSKSQCPCLSNTSTECKCQGTKGKCCKDFLSGLEACLSLLNLQTDMKDCDCDGKKCCKTGTCSNKSCTLCSPKKFPDNAMTGLGICPMNPRKLAEKLEKFFGNGQKSGCGCKCGTSNKSCCCLACQDCSSQNCFCLPGSKCSCASKLKLPKKPSECPRKVFCIAINDIKIAAQSTEMICCTKGTQCHCQVDKTCSPSSSGQNCCVEKLTDSNGQLSHQSLKCLLRRLVKFFKDFESSSQPKSSCLCCDLLCVLKMCESFRDFYNKKDAKVCNTCRKKGGKGCSKAGNCCKGPNPKCGSSSSQDPCKSCSECRQICDSKKFYRELQKLQYSGPCGLDLYRLLKDLLNFIRNVFMPQQNFIHSTVLEAVKDCSKCKKSAENSSDWKACQCSSGPSSNCSACTSLLKDSKLMSILRHGYISSYTYKFLSSFDTHINATSASWKYLCASGSKCCSNPSCSKCQDCSSGSPCDPSKCCPDCPQRKAAKIFLGMLPCLYYGLKILYDRCQYGSDFPDWHLQNISQGSIGNFLKAWGFTSSNLSSKYASGLPVILDSLYGSSDSPGSFDKIYHFVSKEYFSRSPSSGSQLKPPKTVRQMLLWLYGLRFTSGFSSLVSHCSSLCIPFGNSYNADAFCYYLHLSCFLLPVSFISTVQHSQSHVSTFFSTADSEILKFHYPSDPSDLFEKFCEYSRKIFVALTFLKFQCDLDKDSAGWNDCAFGRGCAQALQNSSTSVSSASSPSSSSSSGCSCLYSKAYLCTAINKDKVHDHCLKGSCRGFPGSSDSCSGISAHPQSKPGSTPVSCTPCPHPLQRFLIDGSSDSDSKSTSKDYPFGLSGITPMGFSQKNLSSTARDGWSLYHVIEPFCESGFYPLTRLVQFILCVSRTPPETLGELFAFFQKLAEALKSKTELSSKFVEWIEGEPGEYSGGDLKKALEDLYGSSHSSSSHTPANLFSLSSCHANIASKASCGPYLHALTEEVSGLFVEDLVDSYLSWVCYLTPKFKTLLEEFQGKFSSCCSSCQNIVKCPCALATLYSQGFVYYSPSGLGCWNSWEEHEQRGGVQEHTKEKENSEHCTRRTCKNFIDQLEKVISGEPLEALLKAIDEFLWSIRLPFFLFVWAFWAFVISYFLYVQLYKLDLLHLKSHAHFSRSFKILPSTLLSDASSKLKDLSYFTL</sequence>
<reference evidence="2" key="2">
    <citation type="submission" date="2021-05" db="EMBL/GenBank/DDBJ databases">
        <authorList>
            <person name="Pain A."/>
        </authorList>
    </citation>
    <scope>NUCLEOTIDE SEQUENCE</scope>
    <source>
        <strain evidence="2">1802A</strain>
    </source>
</reference>
<reference evidence="2" key="1">
    <citation type="journal article" date="2014" name="Nucleic Acids Res.">
        <title>The evolutionary dynamics of variant antigen genes in Babesia reveal a history of genomic innovation underlying host-parasite interaction.</title>
        <authorList>
            <person name="Jackson A.P."/>
            <person name="Otto T.D."/>
            <person name="Darby A."/>
            <person name="Ramaprasad A."/>
            <person name="Xia D."/>
            <person name="Echaide I.E."/>
            <person name="Farber M."/>
            <person name="Gahlot S."/>
            <person name="Gamble J."/>
            <person name="Gupta D."/>
            <person name="Gupta Y."/>
            <person name="Jackson L."/>
            <person name="Malandrin L."/>
            <person name="Malas T.B."/>
            <person name="Moussa E."/>
            <person name="Nair M."/>
            <person name="Reid A.J."/>
            <person name="Sanders M."/>
            <person name="Sharma J."/>
            <person name="Tracey A."/>
            <person name="Quail M.A."/>
            <person name="Weir W."/>
            <person name="Wastling J.M."/>
            <person name="Hall N."/>
            <person name="Willadsen P."/>
            <person name="Lingelbach K."/>
            <person name="Shiels B."/>
            <person name="Tait A."/>
            <person name="Berriman M."/>
            <person name="Allred D.R."/>
            <person name="Pain A."/>
        </authorList>
    </citation>
    <scope>NUCLEOTIDE SEQUENCE</scope>
    <source>
        <strain evidence="2">1802A</strain>
    </source>
</reference>
<comment type="caution">
    <text evidence="2">The sequence shown here is derived from an EMBL/GenBank/DDBJ whole genome shotgun (WGS) entry which is preliminary data.</text>
</comment>
<keyword evidence="1" id="KW-0812">Transmembrane</keyword>
<keyword evidence="1" id="KW-1133">Transmembrane helix</keyword>
<evidence type="ECO:0000313" key="2">
    <source>
        <dbReference type="EMBL" id="KAK1939101.1"/>
    </source>
</evidence>
<protein>
    <submittedName>
        <fullName evidence="2">Variant erythrocyte surface antigen-1 family protein</fullName>
    </submittedName>
</protein>
<dbReference type="EMBL" id="JAHBMH010000015">
    <property type="protein sequence ID" value="KAK1939101.1"/>
    <property type="molecule type" value="Genomic_DNA"/>
</dbReference>
<gene>
    <name evidence="2" type="ORF">X943_000804</name>
</gene>
<name>A0AAD9GIH4_BABDI</name>
<keyword evidence="1" id="KW-0472">Membrane</keyword>
<evidence type="ECO:0000256" key="1">
    <source>
        <dbReference type="SAM" id="Phobius"/>
    </source>
</evidence>
<proteinExistence type="predicted"/>
<dbReference type="Proteomes" id="UP001195914">
    <property type="component" value="Unassembled WGS sequence"/>
</dbReference>
<feature type="transmembrane region" description="Helical" evidence="1">
    <location>
        <begin position="1245"/>
        <end position="1265"/>
    </location>
</feature>
<keyword evidence="3" id="KW-1185">Reference proteome</keyword>
<evidence type="ECO:0000313" key="3">
    <source>
        <dbReference type="Proteomes" id="UP001195914"/>
    </source>
</evidence>